<dbReference type="Gene3D" id="3.90.470.20">
    <property type="entry name" value="4'-phosphopantetheinyl transferase domain"/>
    <property type="match status" value="2"/>
</dbReference>
<keyword evidence="2 5" id="KW-0808">Transferase</keyword>
<dbReference type="SUPFAM" id="SSF56214">
    <property type="entry name" value="4'-phosphopantetheinyl transferase"/>
    <property type="match status" value="2"/>
</dbReference>
<feature type="domain" description="4'-phosphopantetheinyl transferase N-terminal" evidence="4">
    <location>
        <begin position="46"/>
        <end position="122"/>
    </location>
</feature>
<evidence type="ECO:0000256" key="1">
    <source>
        <dbReference type="ARBA" id="ARBA00010990"/>
    </source>
</evidence>
<evidence type="ECO:0000313" key="5">
    <source>
        <dbReference type="EMBL" id="REG76919.1"/>
    </source>
</evidence>
<evidence type="ECO:0000259" key="4">
    <source>
        <dbReference type="Pfam" id="PF22624"/>
    </source>
</evidence>
<evidence type="ECO:0000313" key="6">
    <source>
        <dbReference type="Proteomes" id="UP000256405"/>
    </source>
</evidence>
<feature type="domain" description="4'-phosphopantetheinyl transferase" evidence="3">
    <location>
        <begin position="129"/>
        <end position="200"/>
    </location>
</feature>
<dbReference type="OrthoDB" id="9808281at2"/>
<accession>A0A3E0D2K0</accession>
<dbReference type="Pfam" id="PF01648">
    <property type="entry name" value="ACPS"/>
    <property type="match status" value="1"/>
</dbReference>
<dbReference type="GO" id="GO:0000287">
    <property type="term" value="F:magnesium ion binding"/>
    <property type="evidence" value="ECO:0007669"/>
    <property type="project" value="InterPro"/>
</dbReference>
<name>A0A3E0D2K0_9BACT</name>
<dbReference type="GO" id="GO:0019878">
    <property type="term" value="P:lysine biosynthetic process via aminoadipic acid"/>
    <property type="evidence" value="ECO:0007669"/>
    <property type="project" value="TreeGrafter"/>
</dbReference>
<dbReference type="GO" id="GO:0008897">
    <property type="term" value="F:holo-[acyl-carrier-protein] synthase activity"/>
    <property type="evidence" value="ECO:0007669"/>
    <property type="project" value="InterPro"/>
</dbReference>
<dbReference type="RefSeq" id="WP_086541913.1">
    <property type="nucleotide sequence ID" value="NZ_MSSW01000035.1"/>
</dbReference>
<evidence type="ECO:0000259" key="3">
    <source>
        <dbReference type="Pfam" id="PF01648"/>
    </source>
</evidence>
<evidence type="ECO:0000256" key="2">
    <source>
        <dbReference type="ARBA" id="ARBA00022679"/>
    </source>
</evidence>
<dbReference type="Pfam" id="PF22624">
    <property type="entry name" value="AASDHPPT_N"/>
    <property type="match status" value="1"/>
</dbReference>
<dbReference type="Proteomes" id="UP000256405">
    <property type="component" value="Unassembled WGS sequence"/>
</dbReference>
<dbReference type="PANTHER" id="PTHR12215">
    <property type="entry name" value="PHOSPHOPANTETHEINE TRANSFERASE"/>
    <property type="match status" value="1"/>
</dbReference>
<sequence length="246" mass="28711">MVFGRIFCSQLNVLEWRKECDFELRNNLDVWRIFIPDFIGRITDEIHLVNDKELSKSDSFIQEEDKIRFLLGKIYLRKILSSYLKIAPEEVVFSFTEFNKPYLDAYPNLNFNLSHSGDYVIIGLSNRWSVGVDIEVMNTKNDLFSMIYNTMSVVEVPSILNSDTPRLMFYKHWTRKEALLKGVGIGLIDDLKGFSVCDGFNFVPSELSNFTSTLNVRNFIMDDEYSVSIAYDTTIRVIRFYEFNTV</sequence>
<dbReference type="InterPro" id="IPR050559">
    <property type="entry name" value="P-Pant_transferase_sf"/>
</dbReference>
<gene>
    <name evidence="5" type="ORF">C8N25_1497</name>
</gene>
<keyword evidence="6" id="KW-1185">Reference proteome</keyword>
<protein>
    <submittedName>
        <fullName evidence="5">4'-phosphopantetheinyl transferase</fullName>
    </submittedName>
</protein>
<proteinExistence type="inferred from homology"/>
<dbReference type="PANTHER" id="PTHR12215:SF10">
    <property type="entry name" value="L-AMINOADIPATE-SEMIALDEHYDE DEHYDROGENASE-PHOSPHOPANTETHEINYL TRANSFERASE"/>
    <property type="match status" value="1"/>
</dbReference>
<dbReference type="InterPro" id="IPR037143">
    <property type="entry name" value="4-PPantetheinyl_Trfase_dom_sf"/>
</dbReference>
<comment type="similarity">
    <text evidence="1">Belongs to the P-Pant transferase superfamily. Gsp/Sfp/HetI/AcpT family.</text>
</comment>
<dbReference type="EMBL" id="QUNF01000049">
    <property type="protein sequence ID" value="REG76919.1"/>
    <property type="molecule type" value="Genomic_DNA"/>
</dbReference>
<dbReference type="InterPro" id="IPR055066">
    <property type="entry name" value="AASDHPPT_N"/>
</dbReference>
<dbReference type="InterPro" id="IPR008278">
    <property type="entry name" value="4-PPantetheinyl_Trfase_dom"/>
</dbReference>
<comment type="caution">
    <text evidence="5">The sequence shown here is derived from an EMBL/GenBank/DDBJ whole genome shotgun (WGS) entry which is preliminary data.</text>
</comment>
<dbReference type="GO" id="GO:0005829">
    <property type="term" value="C:cytosol"/>
    <property type="evidence" value="ECO:0007669"/>
    <property type="project" value="TreeGrafter"/>
</dbReference>
<dbReference type="AlphaFoldDB" id="A0A3E0D2K0"/>
<reference evidence="5 6" key="1">
    <citation type="submission" date="2018-08" db="EMBL/GenBank/DDBJ databases">
        <title>Genomic Encyclopedia of Archaeal and Bacterial Type Strains, Phase II (KMG-II): from individual species to whole genera.</title>
        <authorList>
            <person name="Goeker M."/>
        </authorList>
    </citation>
    <scope>NUCLEOTIDE SEQUENCE [LARGE SCALE GENOMIC DNA]</scope>
    <source>
        <strain evidence="5 6">DSM 15986</strain>
    </source>
</reference>
<organism evidence="5 6">
    <name type="scientific">Algoriphagus antarcticus</name>
    <dbReference type="NCBI Taxonomy" id="238540"/>
    <lineage>
        <taxon>Bacteria</taxon>
        <taxon>Pseudomonadati</taxon>
        <taxon>Bacteroidota</taxon>
        <taxon>Cytophagia</taxon>
        <taxon>Cytophagales</taxon>
        <taxon>Cyclobacteriaceae</taxon>
        <taxon>Algoriphagus</taxon>
    </lineage>
</organism>